<organism evidence="1 2">
    <name type="scientific">Diploptera punctata</name>
    <name type="common">Pacific beetle cockroach</name>
    <dbReference type="NCBI Taxonomy" id="6984"/>
    <lineage>
        <taxon>Eukaryota</taxon>
        <taxon>Metazoa</taxon>
        <taxon>Ecdysozoa</taxon>
        <taxon>Arthropoda</taxon>
        <taxon>Hexapoda</taxon>
        <taxon>Insecta</taxon>
        <taxon>Pterygota</taxon>
        <taxon>Neoptera</taxon>
        <taxon>Polyneoptera</taxon>
        <taxon>Dictyoptera</taxon>
        <taxon>Blattodea</taxon>
        <taxon>Blaberoidea</taxon>
        <taxon>Blaberidae</taxon>
        <taxon>Diplopterinae</taxon>
        <taxon>Diploptera</taxon>
    </lineage>
</organism>
<dbReference type="AlphaFoldDB" id="A0AAD8ELQ3"/>
<evidence type="ECO:0000313" key="2">
    <source>
        <dbReference type="Proteomes" id="UP001233999"/>
    </source>
</evidence>
<gene>
    <name evidence="1" type="ORF">L9F63_027270</name>
</gene>
<sequence>LIFRSSPSTVVNIFCGELRVFRLVNNFIVVNEFFISLYFRSSPSNVLSNSFINYNNFIGV</sequence>
<keyword evidence="2" id="KW-1185">Reference proteome</keyword>
<feature type="non-terminal residue" evidence="1">
    <location>
        <position position="1"/>
    </location>
</feature>
<comment type="caution">
    <text evidence="1">The sequence shown here is derived from an EMBL/GenBank/DDBJ whole genome shotgun (WGS) entry which is preliminary data.</text>
</comment>
<accession>A0AAD8ELQ3</accession>
<dbReference type="Proteomes" id="UP001233999">
    <property type="component" value="Unassembled WGS sequence"/>
</dbReference>
<protein>
    <submittedName>
        <fullName evidence="1">Uncharacterized protein</fullName>
    </submittedName>
</protein>
<feature type="non-terminal residue" evidence="1">
    <location>
        <position position="60"/>
    </location>
</feature>
<proteinExistence type="predicted"/>
<dbReference type="EMBL" id="JASPKZ010002414">
    <property type="protein sequence ID" value="KAJ9595345.1"/>
    <property type="molecule type" value="Genomic_DNA"/>
</dbReference>
<reference evidence="1" key="1">
    <citation type="journal article" date="2023" name="IScience">
        <title>Live-bearing cockroach genome reveals convergent evolutionary mechanisms linked to viviparity in insects and beyond.</title>
        <authorList>
            <person name="Fouks B."/>
            <person name="Harrison M.C."/>
            <person name="Mikhailova A.A."/>
            <person name="Marchal E."/>
            <person name="English S."/>
            <person name="Carruthers M."/>
            <person name="Jennings E.C."/>
            <person name="Chiamaka E.L."/>
            <person name="Frigard R.A."/>
            <person name="Pippel M."/>
            <person name="Attardo G.M."/>
            <person name="Benoit J.B."/>
            <person name="Bornberg-Bauer E."/>
            <person name="Tobe S.S."/>
        </authorList>
    </citation>
    <scope>NUCLEOTIDE SEQUENCE</scope>
    <source>
        <strain evidence="1">Stay&amp;Tobe</strain>
    </source>
</reference>
<evidence type="ECO:0000313" key="1">
    <source>
        <dbReference type="EMBL" id="KAJ9595345.1"/>
    </source>
</evidence>
<reference evidence="1" key="2">
    <citation type="submission" date="2023-05" db="EMBL/GenBank/DDBJ databases">
        <authorList>
            <person name="Fouks B."/>
        </authorList>
    </citation>
    <scope>NUCLEOTIDE SEQUENCE</scope>
    <source>
        <strain evidence="1">Stay&amp;Tobe</strain>
        <tissue evidence="1">Testes</tissue>
    </source>
</reference>
<name>A0AAD8ELQ3_DIPPU</name>